<feature type="signal peptide" evidence="1">
    <location>
        <begin position="1"/>
        <end position="20"/>
    </location>
</feature>
<evidence type="ECO:0000313" key="2">
    <source>
        <dbReference type="EMBL" id="KAK7873548.1"/>
    </source>
</evidence>
<proteinExistence type="predicted"/>
<keyword evidence="3" id="KW-1185">Reference proteome</keyword>
<keyword evidence="1" id="KW-0732">Signal</keyword>
<protein>
    <recommendedName>
        <fullName evidence="4">Protein TsetseEP domain-containing protein</fullName>
    </recommendedName>
</protein>
<evidence type="ECO:0000256" key="1">
    <source>
        <dbReference type="SAM" id="SignalP"/>
    </source>
</evidence>
<name>A0AAN9W021_9ORTH</name>
<gene>
    <name evidence="2" type="ORF">R5R35_008792</name>
</gene>
<dbReference type="Gene3D" id="1.20.120.20">
    <property type="entry name" value="Apolipoprotein"/>
    <property type="match status" value="1"/>
</dbReference>
<sequence>MVRCLVVLVAFLALQATCDAALTLSPQAWFQELVDQANSLRQQIDTTIANIEENVVNNTDAIVTKIHDDIQTVADKVRSDVESVVAKFVAAGKNIVECSERVPSEIEELITNITTSATNCVTTEVKDGESLITDLRNAGEQINATINDVQAKVAECNNHVLTAVACDVEVLASAAGTISSNSLTIFSDGAKAAALIAGFPMNVNTCEAAVFASVPAQEQALLGKVASCYTGQ</sequence>
<comment type="caution">
    <text evidence="2">The sequence shown here is derived from an EMBL/GenBank/DDBJ whole genome shotgun (WGS) entry which is preliminary data.</text>
</comment>
<evidence type="ECO:0008006" key="4">
    <source>
        <dbReference type="Google" id="ProtNLM"/>
    </source>
</evidence>
<dbReference type="Proteomes" id="UP001378592">
    <property type="component" value="Unassembled WGS sequence"/>
</dbReference>
<feature type="chain" id="PRO_5043010482" description="Protein TsetseEP domain-containing protein" evidence="1">
    <location>
        <begin position="21"/>
        <end position="232"/>
    </location>
</feature>
<accession>A0AAN9W021</accession>
<dbReference type="AlphaFoldDB" id="A0AAN9W021"/>
<reference evidence="2 3" key="1">
    <citation type="submission" date="2024-03" db="EMBL/GenBank/DDBJ databases">
        <title>The genome assembly and annotation of the cricket Gryllus longicercus Weissman &amp; Gray.</title>
        <authorList>
            <person name="Szrajer S."/>
            <person name="Gray D."/>
            <person name="Ylla G."/>
        </authorList>
    </citation>
    <scope>NUCLEOTIDE SEQUENCE [LARGE SCALE GENOMIC DNA]</scope>
    <source>
        <strain evidence="2">DAG 2021-001</strain>
        <tissue evidence="2">Whole body minus gut</tissue>
    </source>
</reference>
<dbReference type="EMBL" id="JAZDUA010000012">
    <property type="protein sequence ID" value="KAK7873548.1"/>
    <property type="molecule type" value="Genomic_DNA"/>
</dbReference>
<evidence type="ECO:0000313" key="3">
    <source>
        <dbReference type="Proteomes" id="UP001378592"/>
    </source>
</evidence>
<organism evidence="2 3">
    <name type="scientific">Gryllus longicercus</name>
    <dbReference type="NCBI Taxonomy" id="2509291"/>
    <lineage>
        <taxon>Eukaryota</taxon>
        <taxon>Metazoa</taxon>
        <taxon>Ecdysozoa</taxon>
        <taxon>Arthropoda</taxon>
        <taxon>Hexapoda</taxon>
        <taxon>Insecta</taxon>
        <taxon>Pterygota</taxon>
        <taxon>Neoptera</taxon>
        <taxon>Polyneoptera</taxon>
        <taxon>Orthoptera</taxon>
        <taxon>Ensifera</taxon>
        <taxon>Gryllidea</taxon>
        <taxon>Grylloidea</taxon>
        <taxon>Gryllidae</taxon>
        <taxon>Gryllinae</taxon>
        <taxon>Gryllus</taxon>
    </lineage>
</organism>